<organism evidence="1 2">
    <name type="scientific">Paenibacillus hemerocallicola</name>
    <dbReference type="NCBI Taxonomy" id="1172614"/>
    <lineage>
        <taxon>Bacteria</taxon>
        <taxon>Bacillati</taxon>
        <taxon>Bacillota</taxon>
        <taxon>Bacilli</taxon>
        <taxon>Bacillales</taxon>
        <taxon>Paenibacillaceae</taxon>
        <taxon>Paenibacillus</taxon>
    </lineage>
</organism>
<dbReference type="SUPFAM" id="SSF51905">
    <property type="entry name" value="FAD/NAD(P)-binding domain"/>
    <property type="match status" value="1"/>
</dbReference>
<evidence type="ECO:0000313" key="1">
    <source>
        <dbReference type="EMBL" id="TNJ64907.1"/>
    </source>
</evidence>
<dbReference type="Gene3D" id="3.50.50.60">
    <property type="entry name" value="FAD/NAD(P)-binding domain"/>
    <property type="match status" value="1"/>
</dbReference>
<keyword evidence="2" id="KW-1185">Reference proteome</keyword>
<dbReference type="OrthoDB" id="2598907at2"/>
<dbReference type="Pfam" id="PF12831">
    <property type="entry name" value="FAD_oxidored"/>
    <property type="match status" value="1"/>
</dbReference>
<accession>A0A5C4T929</accession>
<gene>
    <name evidence="1" type="ORF">FE784_17920</name>
</gene>
<protein>
    <submittedName>
        <fullName evidence="1">FAD-dependent oxidoreductase</fullName>
    </submittedName>
</protein>
<sequence length="301" mass="33669">MGSAKEWEGGLAVAVKEDTKVHHDYNLLVCGATFAGLGAALAAQAAGRNVILIERSALLGGEFIEAFQCRRAEWLPRTETGRWLHQHMMERGIIGQDGCSVYMSALHPLLCLLVRQQRLQVRMLTEIVEIGRGRGQYHVELHDIRGKSTIQAEEILDTSTMRLTCPGELFTPESKSIHSYLHHPAGIEWEGDSEEQTCLSFTTRLRPFQATLQMAVSAEDSWSDARQRLHRCWADRPNAWKTWTIAAIAGRFASHVPAGVHRLATGWNWFPSEAYANPLDALDHGYEYGAKEWGQHAASNL</sequence>
<evidence type="ECO:0000313" key="2">
    <source>
        <dbReference type="Proteomes" id="UP000307943"/>
    </source>
</evidence>
<reference evidence="1 2" key="1">
    <citation type="submission" date="2019-05" db="EMBL/GenBank/DDBJ databases">
        <title>We sequenced the genome of Paenibacillus hemerocallicola KCTC 33185 for further insight into its adaptation and study the phylogeny of Paenibacillus.</title>
        <authorList>
            <person name="Narsing Rao M.P."/>
        </authorList>
    </citation>
    <scope>NUCLEOTIDE SEQUENCE [LARGE SCALE GENOMIC DNA]</scope>
    <source>
        <strain evidence="1 2">KCTC 33185</strain>
    </source>
</reference>
<name>A0A5C4T929_9BACL</name>
<dbReference type="InterPro" id="IPR036188">
    <property type="entry name" value="FAD/NAD-bd_sf"/>
</dbReference>
<dbReference type="AlphaFoldDB" id="A0A5C4T929"/>
<dbReference type="EMBL" id="VDCQ01000024">
    <property type="protein sequence ID" value="TNJ64907.1"/>
    <property type="molecule type" value="Genomic_DNA"/>
</dbReference>
<proteinExistence type="predicted"/>
<dbReference type="Proteomes" id="UP000307943">
    <property type="component" value="Unassembled WGS sequence"/>
</dbReference>
<comment type="caution">
    <text evidence="1">The sequence shown here is derived from an EMBL/GenBank/DDBJ whole genome shotgun (WGS) entry which is preliminary data.</text>
</comment>